<reference evidence="1 2" key="1">
    <citation type="journal article" date="2017" name="Curr. Biol.">
        <title>The Evolution of Venom by Co-option of Single-Copy Genes.</title>
        <authorList>
            <person name="Martinson E.O."/>
            <person name="Mrinalini"/>
            <person name="Kelkar Y.D."/>
            <person name="Chang C.H."/>
            <person name="Werren J.H."/>
        </authorList>
    </citation>
    <scope>NUCLEOTIDE SEQUENCE [LARGE SCALE GENOMIC DNA]</scope>
    <source>
        <strain evidence="1 2">Alberta</strain>
        <tissue evidence="1">Whole body</tissue>
    </source>
</reference>
<accession>A0A232ESC2</accession>
<dbReference type="OrthoDB" id="77878at2759"/>
<dbReference type="Pfam" id="PF05705">
    <property type="entry name" value="DUF829"/>
    <property type="match status" value="1"/>
</dbReference>
<dbReference type="AlphaFoldDB" id="A0A232ESC2"/>
<dbReference type="EMBL" id="NNAY01002453">
    <property type="protein sequence ID" value="OXU21242.1"/>
    <property type="molecule type" value="Genomic_DNA"/>
</dbReference>
<dbReference type="STRING" id="543379.A0A232ESC2"/>
<dbReference type="Proteomes" id="UP000215335">
    <property type="component" value="Unassembled WGS sequence"/>
</dbReference>
<keyword evidence="2" id="KW-1185">Reference proteome</keyword>
<protein>
    <recommendedName>
        <fullName evidence="3">AB hydrolase-1 domain-containing protein</fullName>
    </recommendedName>
</protein>
<dbReference type="PANTHER" id="PTHR20908">
    <property type="entry name" value="LD15586P"/>
    <property type="match status" value="1"/>
</dbReference>
<sequence>MALMRMTLSAFARSRFGVQALPRFSASKPRDNMVFGFVACNFLSTHRLTKNIELLTEDNHLPIIKDSPKKVINPSENGENRPLLVLLCWLLSKRNHIMKFVNFYMEQGFDVVTVSMTPWQLMWPVKGSRIIAHDLLQFLDQNKHYEQILLHGFSVGGYMWGEVLDFVHKDRQKYDHVINRVVGHVWDSAADISELTIGTPRAVFPNNEVLQNVMKKYLEYHMKAFHKQATQYWIRSSQLFHLNLVHSPALFLVSTTDPVGSLASNMRVRDSWESLGVKTYTKIFEDTPHVGHYRAHPKEYVAELYTFLDRLQLIRNEEKIRARL</sequence>
<dbReference type="PANTHER" id="PTHR20908:SF1">
    <property type="entry name" value="LD15586P"/>
    <property type="match status" value="1"/>
</dbReference>
<evidence type="ECO:0008006" key="3">
    <source>
        <dbReference type="Google" id="ProtNLM"/>
    </source>
</evidence>
<comment type="caution">
    <text evidence="1">The sequence shown here is derived from an EMBL/GenBank/DDBJ whole genome shotgun (WGS) entry which is preliminary data.</text>
</comment>
<proteinExistence type="predicted"/>
<organism evidence="1 2">
    <name type="scientific">Trichomalopsis sarcophagae</name>
    <dbReference type="NCBI Taxonomy" id="543379"/>
    <lineage>
        <taxon>Eukaryota</taxon>
        <taxon>Metazoa</taxon>
        <taxon>Ecdysozoa</taxon>
        <taxon>Arthropoda</taxon>
        <taxon>Hexapoda</taxon>
        <taxon>Insecta</taxon>
        <taxon>Pterygota</taxon>
        <taxon>Neoptera</taxon>
        <taxon>Endopterygota</taxon>
        <taxon>Hymenoptera</taxon>
        <taxon>Apocrita</taxon>
        <taxon>Proctotrupomorpha</taxon>
        <taxon>Chalcidoidea</taxon>
        <taxon>Pteromalidae</taxon>
        <taxon>Pteromalinae</taxon>
        <taxon>Trichomalopsis</taxon>
    </lineage>
</organism>
<dbReference type="SUPFAM" id="SSF53474">
    <property type="entry name" value="alpha/beta-Hydrolases"/>
    <property type="match status" value="1"/>
</dbReference>
<dbReference type="Gene3D" id="3.40.50.1820">
    <property type="entry name" value="alpha/beta hydrolase"/>
    <property type="match status" value="1"/>
</dbReference>
<name>A0A232ESC2_9HYME</name>
<dbReference type="GO" id="GO:0017171">
    <property type="term" value="F:serine hydrolase activity"/>
    <property type="evidence" value="ECO:0007669"/>
    <property type="project" value="TreeGrafter"/>
</dbReference>
<dbReference type="InterPro" id="IPR029058">
    <property type="entry name" value="AB_hydrolase_fold"/>
</dbReference>
<evidence type="ECO:0000313" key="1">
    <source>
        <dbReference type="EMBL" id="OXU21242.1"/>
    </source>
</evidence>
<gene>
    <name evidence="1" type="ORF">TSAR_000689</name>
</gene>
<evidence type="ECO:0000313" key="2">
    <source>
        <dbReference type="Proteomes" id="UP000215335"/>
    </source>
</evidence>
<dbReference type="InterPro" id="IPR008547">
    <property type="entry name" value="DUF829_TMEM53"/>
</dbReference>